<dbReference type="PANTHER" id="PTHR12271">
    <property type="entry name" value="POLY A POLYMERASE CID PAP -RELATED"/>
    <property type="match status" value="1"/>
</dbReference>
<evidence type="ECO:0000256" key="2">
    <source>
        <dbReference type="ARBA" id="ARBA00022723"/>
    </source>
</evidence>
<protein>
    <submittedName>
        <fullName evidence="6">Poly(A) RNA polymerase, mitochondrial</fullName>
    </submittedName>
</protein>
<feature type="domain" description="PAP-associated" evidence="5">
    <location>
        <begin position="10"/>
        <end position="66"/>
    </location>
</feature>
<dbReference type="GO" id="GO:0031123">
    <property type="term" value="P:RNA 3'-end processing"/>
    <property type="evidence" value="ECO:0007669"/>
    <property type="project" value="TreeGrafter"/>
</dbReference>
<keyword evidence="1" id="KW-0808">Transferase</keyword>
<dbReference type="PANTHER" id="PTHR12271:SF40">
    <property type="entry name" value="POLY(A) RNA POLYMERASE GLD2"/>
    <property type="match status" value="1"/>
</dbReference>
<evidence type="ECO:0000256" key="4">
    <source>
        <dbReference type="ARBA" id="ARBA00038491"/>
    </source>
</evidence>
<dbReference type="OrthoDB" id="10533296at2759"/>
<keyword evidence="2" id="KW-0479">Metal-binding</keyword>
<proteinExistence type="inferred from homology"/>
<comment type="caution">
    <text evidence="6">The sequence shown here is derived from an EMBL/GenBank/DDBJ whole genome shotgun (WGS) entry which is preliminary data.</text>
</comment>
<dbReference type="SUPFAM" id="SSF81631">
    <property type="entry name" value="PAP/OAS1 substrate-binding domain"/>
    <property type="match status" value="1"/>
</dbReference>
<dbReference type="GO" id="GO:0016779">
    <property type="term" value="F:nucleotidyltransferase activity"/>
    <property type="evidence" value="ECO:0007669"/>
    <property type="project" value="TreeGrafter"/>
</dbReference>
<evidence type="ECO:0000256" key="3">
    <source>
        <dbReference type="ARBA" id="ARBA00022842"/>
    </source>
</evidence>
<dbReference type="Gene3D" id="1.10.1410.10">
    <property type="match status" value="1"/>
</dbReference>
<evidence type="ECO:0000313" key="7">
    <source>
        <dbReference type="Proteomes" id="UP000887013"/>
    </source>
</evidence>
<accession>A0A8X6PZG9</accession>
<keyword evidence="3" id="KW-0460">Magnesium</keyword>
<dbReference type="Proteomes" id="UP000887013">
    <property type="component" value="Unassembled WGS sequence"/>
</dbReference>
<reference evidence="6" key="1">
    <citation type="submission" date="2020-08" db="EMBL/GenBank/DDBJ databases">
        <title>Multicomponent nature underlies the extraordinary mechanical properties of spider dragline silk.</title>
        <authorList>
            <person name="Kono N."/>
            <person name="Nakamura H."/>
            <person name="Mori M."/>
            <person name="Yoshida Y."/>
            <person name="Ohtoshi R."/>
            <person name="Malay A.D."/>
            <person name="Moran D.A.P."/>
            <person name="Tomita M."/>
            <person name="Numata K."/>
            <person name="Arakawa K."/>
        </authorList>
    </citation>
    <scope>NUCLEOTIDE SEQUENCE</scope>
</reference>
<dbReference type="GO" id="GO:0046872">
    <property type="term" value="F:metal ion binding"/>
    <property type="evidence" value="ECO:0007669"/>
    <property type="project" value="UniProtKB-KW"/>
</dbReference>
<dbReference type="AlphaFoldDB" id="A0A8X6PZG9"/>
<organism evidence="6 7">
    <name type="scientific">Nephila pilipes</name>
    <name type="common">Giant wood spider</name>
    <name type="synonym">Nephila maculata</name>
    <dbReference type="NCBI Taxonomy" id="299642"/>
    <lineage>
        <taxon>Eukaryota</taxon>
        <taxon>Metazoa</taxon>
        <taxon>Ecdysozoa</taxon>
        <taxon>Arthropoda</taxon>
        <taxon>Chelicerata</taxon>
        <taxon>Arachnida</taxon>
        <taxon>Araneae</taxon>
        <taxon>Araneomorphae</taxon>
        <taxon>Entelegynae</taxon>
        <taxon>Araneoidea</taxon>
        <taxon>Nephilidae</taxon>
        <taxon>Nephila</taxon>
    </lineage>
</organism>
<dbReference type="InterPro" id="IPR002058">
    <property type="entry name" value="PAP_assoc"/>
</dbReference>
<evidence type="ECO:0000313" key="6">
    <source>
        <dbReference type="EMBL" id="GFT94228.1"/>
    </source>
</evidence>
<evidence type="ECO:0000256" key="1">
    <source>
        <dbReference type="ARBA" id="ARBA00022679"/>
    </source>
</evidence>
<name>A0A8X6PZG9_NEPPI</name>
<dbReference type="EMBL" id="BMAW01121482">
    <property type="protein sequence ID" value="GFT94228.1"/>
    <property type="molecule type" value="Genomic_DNA"/>
</dbReference>
<dbReference type="Pfam" id="PF03828">
    <property type="entry name" value="PAP_assoc"/>
    <property type="match status" value="1"/>
</dbReference>
<evidence type="ECO:0000259" key="5">
    <source>
        <dbReference type="Pfam" id="PF03828"/>
    </source>
</evidence>
<keyword evidence="7" id="KW-1185">Reference proteome</keyword>
<comment type="similarity">
    <text evidence="4">Belongs to the DNA polymerase type-B-like family. GLD2 subfamily.</text>
</comment>
<gene>
    <name evidence="6" type="primary">MTPAP_2</name>
    <name evidence="6" type="ORF">NPIL_274851</name>
</gene>
<sequence>MTENKPNSKGELLKEFFSFYVYFDFTRVICPLTAAAIPRKEFFSKEENFKFKMNSVCIQDPLCLTHNVADLVDYRCCKKLSTELLVAAKIFEDSDLLIPSPESWGIINLFETPPKFSLSNVISSKAISFIVPLLSKSVDGNISNNERISVSSEILLQILQHAFLFSCKSLEKNTILDLLEKQDALILKQKMEFEAAAKIKLEMRQFRQSLRKKSEPDIECKLNNPNNVPEESILQQFLKLNEENKLVFCTECKVSKNIWRCRDLVRLDSSHDSKNILDREHCISVHIAKQIDPEQKIEPFIFLFECYVSRNIPETLLINVRPHKKVNFNPILGIFLKQYIVKIMNCINNG</sequence>